<sequence>MAPDHYQCLVDYYRKLYNEKMQHQYATDTRPGDILVSRRVEKFSWIKLHGQTYCSLEAASVCGSHIQALFVASTTHTNAPSLFAGQVMYYFQHNLKTKGVYTFAMVRYYKKPTNQPLIKEGVELWYNEFDPLDYFSILPIARVYAPFASAKYRRADQLVAIPLEPKLHLN</sequence>
<keyword evidence="2" id="KW-1185">Reference proteome</keyword>
<reference evidence="1" key="1">
    <citation type="journal article" date="2022" name="IScience">
        <title>Evolution of zygomycete secretomes and the origins of terrestrial fungal ecologies.</title>
        <authorList>
            <person name="Chang Y."/>
            <person name="Wang Y."/>
            <person name="Mondo S."/>
            <person name="Ahrendt S."/>
            <person name="Andreopoulos W."/>
            <person name="Barry K."/>
            <person name="Beard J."/>
            <person name="Benny G.L."/>
            <person name="Blankenship S."/>
            <person name="Bonito G."/>
            <person name="Cuomo C."/>
            <person name="Desiro A."/>
            <person name="Gervers K.A."/>
            <person name="Hundley H."/>
            <person name="Kuo A."/>
            <person name="LaButti K."/>
            <person name="Lang B.F."/>
            <person name="Lipzen A."/>
            <person name="O'Donnell K."/>
            <person name="Pangilinan J."/>
            <person name="Reynolds N."/>
            <person name="Sandor L."/>
            <person name="Smith M.E."/>
            <person name="Tsang A."/>
            <person name="Grigoriev I.V."/>
            <person name="Stajich J.E."/>
            <person name="Spatafora J.W."/>
        </authorList>
    </citation>
    <scope>NUCLEOTIDE SEQUENCE</scope>
    <source>
        <strain evidence="1">RSA 2281</strain>
    </source>
</reference>
<comment type="caution">
    <text evidence="1">The sequence shown here is derived from an EMBL/GenBank/DDBJ whole genome shotgun (WGS) entry which is preliminary data.</text>
</comment>
<evidence type="ECO:0000313" key="2">
    <source>
        <dbReference type="Proteomes" id="UP001209540"/>
    </source>
</evidence>
<gene>
    <name evidence="1" type="ORF">BDA99DRAFT_544655</name>
</gene>
<evidence type="ECO:0000313" key="1">
    <source>
        <dbReference type="EMBL" id="KAI9243051.1"/>
    </source>
</evidence>
<proteinExistence type="predicted"/>
<dbReference type="AlphaFoldDB" id="A0AAD5JL19"/>
<dbReference type="Proteomes" id="UP001209540">
    <property type="component" value="Unassembled WGS sequence"/>
</dbReference>
<protein>
    <submittedName>
        <fullName evidence="1">Uncharacterized protein</fullName>
    </submittedName>
</protein>
<accession>A0AAD5JL19</accession>
<dbReference type="EMBL" id="JAIXMP010000113">
    <property type="protein sequence ID" value="KAI9243051.1"/>
    <property type="molecule type" value="Genomic_DNA"/>
</dbReference>
<reference evidence="1" key="2">
    <citation type="submission" date="2023-02" db="EMBL/GenBank/DDBJ databases">
        <authorList>
            <consortium name="DOE Joint Genome Institute"/>
            <person name="Mondo S.J."/>
            <person name="Chang Y."/>
            <person name="Wang Y."/>
            <person name="Ahrendt S."/>
            <person name="Andreopoulos W."/>
            <person name="Barry K."/>
            <person name="Beard J."/>
            <person name="Benny G.L."/>
            <person name="Blankenship S."/>
            <person name="Bonito G."/>
            <person name="Cuomo C."/>
            <person name="Desiro A."/>
            <person name="Gervers K.A."/>
            <person name="Hundley H."/>
            <person name="Kuo A."/>
            <person name="LaButti K."/>
            <person name="Lang B.F."/>
            <person name="Lipzen A."/>
            <person name="O'Donnell K."/>
            <person name="Pangilinan J."/>
            <person name="Reynolds N."/>
            <person name="Sandor L."/>
            <person name="Smith M.W."/>
            <person name="Tsang A."/>
            <person name="Grigoriev I.V."/>
            <person name="Stajich J.E."/>
            <person name="Spatafora J.W."/>
        </authorList>
    </citation>
    <scope>NUCLEOTIDE SEQUENCE</scope>
    <source>
        <strain evidence="1">RSA 2281</strain>
    </source>
</reference>
<organism evidence="1 2">
    <name type="scientific">Phascolomyces articulosus</name>
    <dbReference type="NCBI Taxonomy" id="60185"/>
    <lineage>
        <taxon>Eukaryota</taxon>
        <taxon>Fungi</taxon>
        <taxon>Fungi incertae sedis</taxon>
        <taxon>Mucoromycota</taxon>
        <taxon>Mucoromycotina</taxon>
        <taxon>Mucoromycetes</taxon>
        <taxon>Mucorales</taxon>
        <taxon>Lichtheimiaceae</taxon>
        <taxon>Phascolomyces</taxon>
    </lineage>
</organism>
<name>A0AAD5JL19_9FUNG</name>